<evidence type="ECO:0000313" key="2">
    <source>
        <dbReference type="EMBL" id="KAK9771265.1"/>
    </source>
</evidence>
<dbReference type="Proteomes" id="UP001465668">
    <property type="component" value="Unassembled WGS sequence"/>
</dbReference>
<gene>
    <name evidence="2" type="ORF">SCAR479_11998</name>
</gene>
<proteinExistence type="predicted"/>
<organism evidence="2 3">
    <name type="scientific">Seiridium cardinale</name>
    <dbReference type="NCBI Taxonomy" id="138064"/>
    <lineage>
        <taxon>Eukaryota</taxon>
        <taxon>Fungi</taxon>
        <taxon>Dikarya</taxon>
        <taxon>Ascomycota</taxon>
        <taxon>Pezizomycotina</taxon>
        <taxon>Sordariomycetes</taxon>
        <taxon>Xylariomycetidae</taxon>
        <taxon>Amphisphaeriales</taxon>
        <taxon>Sporocadaceae</taxon>
        <taxon>Seiridium</taxon>
    </lineage>
</organism>
<evidence type="ECO:0000256" key="1">
    <source>
        <dbReference type="SAM" id="MobiDB-lite"/>
    </source>
</evidence>
<evidence type="ECO:0000313" key="3">
    <source>
        <dbReference type="Proteomes" id="UP001465668"/>
    </source>
</evidence>
<name>A0ABR2XC46_9PEZI</name>
<feature type="region of interest" description="Disordered" evidence="1">
    <location>
        <begin position="81"/>
        <end position="105"/>
    </location>
</feature>
<accession>A0ABR2XC46</accession>
<sequence length="454" mass="50448">MPMPMRQLHRPLTLTQPIAAAWRPKLPCLPARGSIQPQFSTTARPRAPEETPQQPPQQSSLFAELFPDEAKQRARLRTRAQGQTQAFTENADGQGLVKPPPRTLSPLPQSAHPLISYYEDSSHHPAAASTQRCTVVLNAASKYLTESDFYRVGAGRAAHVEGWVGGITKVIQARDPDTLEPLGRYYIIFETAAAAAAWREEVKRLWKLSRAHTPGVVRQGGTKGTGNFPVEIPLSARSTRSNAGSHSAGGSVGELEAIKREVEGFTLVAPGMRWDLDVAKYTAEERAMEHAGSLVEKLCRKAGTKFLVMIAVGGGKISPGTLRTAIKDDGKQRGLPWRVKNLEAKVGEGKWGIMPFGKSGLKAAERASIQEENTRATENRTMHGEPDANAEKIKDEFKRYPRFLVPFLDEAEARRFVRNWHRRQLTLKMGHEEADIQSVQEWEETRVFNVTLLW</sequence>
<keyword evidence="3" id="KW-1185">Reference proteome</keyword>
<reference evidence="2 3" key="1">
    <citation type="submission" date="2024-02" db="EMBL/GenBank/DDBJ databases">
        <title>First draft genome assembly of two strains of Seiridium cardinale.</title>
        <authorList>
            <person name="Emiliani G."/>
            <person name="Scali E."/>
        </authorList>
    </citation>
    <scope>NUCLEOTIDE SEQUENCE [LARGE SCALE GENOMIC DNA]</scope>
    <source>
        <strain evidence="2 3">BM-138-000479</strain>
    </source>
</reference>
<feature type="region of interest" description="Disordered" evidence="1">
    <location>
        <begin position="29"/>
        <end position="59"/>
    </location>
</feature>
<protein>
    <submittedName>
        <fullName evidence="2">Uncharacterized protein</fullName>
    </submittedName>
</protein>
<dbReference type="EMBL" id="JARVKM010000077">
    <property type="protein sequence ID" value="KAK9771265.1"/>
    <property type="molecule type" value="Genomic_DNA"/>
</dbReference>
<comment type="caution">
    <text evidence="2">The sequence shown here is derived from an EMBL/GenBank/DDBJ whole genome shotgun (WGS) entry which is preliminary data.</text>
</comment>